<sequence length="803" mass="87391">MYKLSDLSFCLRVILRSSLPVMLLSHSAWATEYTFDTEILKKRGVDASVNTYFANEAKFLPGMHPVSLKVNGKDKGTIAVRFGQKGELCVDNEFLSAAGLQAIKEPDAKSCHDYHEEVSTATITPLPNGEQLVIVVPPEAVANDPDGALSNVLHGGSAGVLNYNLFSTSSRYDSSSSDYRQAMLEGGMNIADWFLRSNYVITSNNGDFTANSLYTYAAHTFVEQKRQLQIGQVNAISGLFSGTPINGVQWSPESALFSGDSGVTVRGIARGAQARVEVRQTSQLVYSTLVPAGPFTLDNVPIIRSNTDLDITVVETDGSSNHYVIAYSSLNVQRFARPQGFSLSVGQVRDVSSDYSNPMVANYSNAWRLHHDISLTASGVQAKDYQAAGALLEYQPTTNWDIGTRMLASRESFGDSSKGTKGEISLGIYPLETVSFSASAAKYSADYRELTDALNKNYTSYANSYSTSVTWNQGILGTLALGYSLNQGSKDNKDSRYLNATWSKSYERISMQVNWQSQVGNSSKDQNNEDIFYVNISIPLGSESFSTHMRKQGDDTTVGATTSGSLTQNTVYSVSTDRDIQNNNTSFNGDINTNLHYTQLDVGAGAGSNHQTNYNMTLSGGVVMHENGVTFSPYSVKDTFAIARLSEAVGGIEISTPQGTIWTDAWGQAVVPGMPLYRNARIEINSNSLPQSMDLANGTKVVAVGHGSVSRLGFKVLNSRRVMLRVLLANGEPLQKGVSVVDEKSNYIVTAVDDGHVFLNDVGGVSELYAADDDGKRMCQIHWKLPEKQDKEAFYEQSEGVCR</sequence>
<accession>A0A1B7IRL1</accession>
<keyword evidence="3 9" id="KW-0813">Transport</keyword>
<evidence type="ECO:0000256" key="10">
    <source>
        <dbReference type="SAM" id="SignalP"/>
    </source>
</evidence>
<dbReference type="OrthoDB" id="6465993at2"/>
<gene>
    <name evidence="13" type="ORF">M975_1520</name>
</gene>
<comment type="similarity">
    <text evidence="2 9">Belongs to the fimbrial export usher family.</text>
</comment>
<evidence type="ECO:0000313" key="14">
    <source>
        <dbReference type="Proteomes" id="UP000078410"/>
    </source>
</evidence>
<reference evidence="13 14" key="1">
    <citation type="submission" date="2016-04" db="EMBL/GenBank/DDBJ databases">
        <title>ATOL: Assembling a taxonomically balanced genome-scale reconstruction of the evolutionary history of the Enterobacteriaceae.</title>
        <authorList>
            <person name="Plunkett G.III."/>
            <person name="Neeno-Eckwall E.C."/>
            <person name="Glasner J.D."/>
            <person name="Perna N.T."/>
        </authorList>
    </citation>
    <scope>NUCLEOTIDE SEQUENCE [LARGE SCALE GENOMIC DNA]</scope>
    <source>
        <strain evidence="13 14">ATCC 51605</strain>
    </source>
</reference>
<evidence type="ECO:0000259" key="11">
    <source>
        <dbReference type="Pfam" id="PF13953"/>
    </source>
</evidence>
<evidence type="ECO:0000259" key="12">
    <source>
        <dbReference type="Pfam" id="PF13954"/>
    </source>
</evidence>
<keyword evidence="8 9" id="KW-0998">Cell outer membrane</keyword>
<evidence type="ECO:0000256" key="1">
    <source>
        <dbReference type="ARBA" id="ARBA00004571"/>
    </source>
</evidence>
<dbReference type="InterPro" id="IPR025949">
    <property type="entry name" value="PapC-like_C"/>
</dbReference>
<dbReference type="PANTHER" id="PTHR30451">
    <property type="entry name" value="OUTER MEMBRANE USHER PROTEIN"/>
    <property type="match status" value="1"/>
</dbReference>
<feature type="signal peptide" evidence="10">
    <location>
        <begin position="1"/>
        <end position="30"/>
    </location>
</feature>
<evidence type="ECO:0000256" key="6">
    <source>
        <dbReference type="ARBA" id="ARBA00022729"/>
    </source>
</evidence>
<dbReference type="GO" id="GO:0015473">
    <property type="term" value="F:fimbrial usher porin activity"/>
    <property type="evidence" value="ECO:0007669"/>
    <property type="project" value="InterPro"/>
</dbReference>
<evidence type="ECO:0000256" key="9">
    <source>
        <dbReference type="RuleBase" id="RU003884"/>
    </source>
</evidence>
<dbReference type="EMBL" id="LXER01000015">
    <property type="protein sequence ID" value="OAT32385.1"/>
    <property type="molecule type" value="Genomic_DNA"/>
</dbReference>
<dbReference type="NCBIfam" id="NF011832">
    <property type="entry name" value="PRK15304.1"/>
    <property type="match status" value="1"/>
</dbReference>
<comment type="subcellular location">
    <subcellularLocation>
        <location evidence="1 9">Cell outer membrane</location>
        <topology evidence="1 9">Multi-pass membrane protein</topology>
    </subcellularLocation>
</comment>
<proteinExistence type="inferred from homology"/>
<dbReference type="Gene3D" id="2.60.40.3110">
    <property type="match status" value="1"/>
</dbReference>
<dbReference type="InterPro" id="IPR043142">
    <property type="entry name" value="PapC-like_C_sf"/>
</dbReference>
<evidence type="ECO:0000256" key="8">
    <source>
        <dbReference type="ARBA" id="ARBA00023237"/>
    </source>
</evidence>
<dbReference type="GO" id="GO:0009279">
    <property type="term" value="C:cell outer membrane"/>
    <property type="evidence" value="ECO:0007669"/>
    <property type="project" value="UniProtKB-SubCell"/>
</dbReference>
<keyword evidence="7 9" id="KW-0472">Membrane</keyword>
<feature type="chain" id="PRO_5008594351" evidence="10">
    <location>
        <begin position="31"/>
        <end position="803"/>
    </location>
</feature>
<dbReference type="AlphaFoldDB" id="A0A1B7IRL1"/>
<dbReference type="GO" id="GO:0009297">
    <property type="term" value="P:pilus assembly"/>
    <property type="evidence" value="ECO:0007669"/>
    <property type="project" value="InterPro"/>
</dbReference>
<keyword evidence="6 10" id="KW-0732">Signal</keyword>
<dbReference type="PROSITE" id="PS01151">
    <property type="entry name" value="FIMBRIAL_USHER"/>
    <property type="match status" value="1"/>
</dbReference>
<dbReference type="PATRIC" id="fig|1354251.4.peg.1568"/>
<evidence type="ECO:0000256" key="2">
    <source>
        <dbReference type="ARBA" id="ARBA00008064"/>
    </source>
</evidence>
<dbReference type="Pfam" id="PF13953">
    <property type="entry name" value="PapC_C"/>
    <property type="match status" value="1"/>
</dbReference>
<dbReference type="Proteomes" id="UP000078410">
    <property type="component" value="Unassembled WGS sequence"/>
</dbReference>
<dbReference type="Gene3D" id="3.10.20.410">
    <property type="match status" value="1"/>
</dbReference>
<organism evidence="13 14">
    <name type="scientific">Buttiauxella brennerae ATCC 51605</name>
    <dbReference type="NCBI Taxonomy" id="1354251"/>
    <lineage>
        <taxon>Bacteria</taxon>
        <taxon>Pseudomonadati</taxon>
        <taxon>Pseudomonadota</taxon>
        <taxon>Gammaproteobacteria</taxon>
        <taxon>Enterobacterales</taxon>
        <taxon>Enterobacteriaceae</taxon>
        <taxon>Buttiauxella</taxon>
    </lineage>
</organism>
<feature type="domain" description="PapC N-terminal" evidence="12">
    <location>
        <begin position="34"/>
        <end position="165"/>
    </location>
</feature>
<feature type="domain" description="PapC-like C-terminal" evidence="11">
    <location>
        <begin position="723"/>
        <end position="787"/>
    </location>
</feature>
<dbReference type="InterPro" id="IPR037224">
    <property type="entry name" value="PapC_N_sf"/>
</dbReference>
<dbReference type="InterPro" id="IPR000015">
    <property type="entry name" value="Fimb_usher"/>
</dbReference>
<dbReference type="PANTHER" id="PTHR30451:SF8">
    <property type="entry name" value="FIMBRIAL USHER PROTEIN"/>
    <property type="match status" value="1"/>
</dbReference>
<evidence type="ECO:0000256" key="7">
    <source>
        <dbReference type="ARBA" id="ARBA00023136"/>
    </source>
</evidence>
<name>A0A1B7IRL1_9ENTR</name>
<keyword evidence="4" id="KW-1134">Transmembrane beta strand</keyword>
<dbReference type="Pfam" id="PF00577">
    <property type="entry name" value="Usher"/>
    <property type="match status" value="1"/>
</dbReference>
<keyword evidence="5 9" id="KW-0812">Transmembrane</keyword>
<evidence type="ECO:0000256" key="5">
    <source>
        <dbReference type="ARBA" id="ARBA00022692"/>
    </source>
</evidence>
<dbReference type="InterPro" id="IPR042186">
    <property type="entry name" value="FimD_plug_dom"/>
</dbReference>
<evidence type="ECO:0000313" key="13">
    <source>
        <dbReference type="EMBL" id="OAT32385.1"/>
    </source>
</evidence>
<comment type="caution">
    <text evidence="13">The sequence shown here is derived from an EMBL/GenBank/DDBJ whole genome shotgun (WGS) entry which is preliminary data.</text>
</comment>
<keyword evidence="9" id="KW-1029">Fimbrium biogenesis</keyword>
<dbReference type="SUPFAM" id="SSF141729">
    <property type="entry name" value="FimD N-terminal domain-like"/>
    <property type="match status" value="1"/>
</dbReference>
<dbReference type="Pfam" id="PF13954">
    <property type="entry name" value="PapC_N"/>
    <property type="match status" value="1"/>
</dbReference>
<dbReference type="Gene3D" id="2.60.40.2070">
    <property type="match status" value="1"/>
</dbReference>
<evidence type="ECO:0000256" key="4">
    <source>
        <dbReference type="ARBA" id="ARBA00022452"/>
    </source>
</evidence>
<keyword evidence="14" id="KW-1185">Reference proteome</keyword>
<evidence type="ECO:0000256" key="3">
    <source>
        <dbReference type="ARBA" id="ARBA00022448"/>
    </source>
</evidence>
<dbReference type="Gene3D" id="2.60.40.2610">
    <property type="entry name" value="Outer membrane usher protein FimD, plug domain"/>
    <property type="match status" value="1"/>
</dbReference>
<protein>
    <submittedName>
        <fullName evidence="13">Beta-fimbriae usher protein</fullName>
    </submittedName>
</protein>
<dbReference type="RefSeq" id="WP_064558500.1">
    <property type="nucleotide sequence ID" value="NZ_LXER01000015.1"/>
</dbReference>
<dbReference type="InterPro" id="IPR025885">
    <property type="entry name" value="PapC_N"/>
</dbReference>
<dbReference type="InterPro" id="IPR018030">
    <property type="entry name" value="Fimbrial_membr_usher_CS"/>
</dbReference>